<dbReference type="EMBL" id="LAZR01032846">
    <property type="protein sequence ID" value="KKL49755.1"/>
    <property type="molecule type" value="Genomic_DNA"/>
</dbReference>
<dbReference type="AlphaFoldDB" id="A0A0F9EXR2"/>
<reference evidence="1" key="1">
    <citation type="journal article" date="2015" name="Nature">
        <title>Complex archaea that bridge the gap between prokaryotes and eukaryotes.</title>
        <authorList>
            <person name="Spang A."/>
            <person name="Saw J.H."/>
            <person name="Jorgensen S.L."/>
            <person name="Zaremba-Niedzwiedzka K."/>
            <person name="Martijn J."/>
            <person name="Lind A.E."/>
            <person name="van Eijk R."/>
            <person name="Schleper C."/>
            <person name="Guy L."/>
            <person name="Ettema T.J."/>
        </authorList>
    </citation>
    <scope>NUCLEOTIDE SEQUENCE</scope>
</reference>
<dbReference type="Gene3D" id="3.40.50.10400">
    <property type="entry name" value="Hypothetical protein PA1492"/>
    <property type="match status" value="1"/>
</dbReference>
<evidence type="ECO:0000313" key="1">
    <source>
        <dbReference type="EMBL" id="KKL49755.1"/>
    </source>
</evidence>
<organism evidence="1">
    <name type="scientific">marine sediment metagenome</name>
    <dbReference type="NCBI Taxonomy" id="412755"/>
    <lineage>
        <taxon>unclassified sequences</taxon>
        <taxon>metagenomes</taxon>
        <taxon>ecological metagenomes</taxon>
    </lineage>
</organism>
<dbReference type="SUPFAM" id="SSF52309">
    <property type="entry name" value="N-(deoxy)ribosyltransferase-like"/>
    <property type="match status" value="1"/>
</dbReference>
<name>A0A0F9EXR2_9ZZZZ</name>
<comment type="caution">
    <text evidence="1">The sequence shown here is derived from an EMBL/GenBank/DDBJ whole genome shotgun (WGS) entry which is preliminary data.</text>
</comment>
<accession>A0A0F9EXR2</accession>
<protein>
    <submittedName>
        <fullName evidence="1">Uncharacterized protein</fullName>
    </submittedName>
</protein>
<sequence>MKPLIYLAGPIDGGGTRAANLVLALDYAEYILEIGGIPYSPQLNGIFWNAFSPKPRDVWLQMDFDMILHCDALVRMPGESEGADRELNFAIYNGIQCFNSSIERYRMALVNWIKEYNESHAKS</sequence>
<gene>
    <name evidence="1" type="ORF">LCGC14_2312360</name>
</gene>
<proteinExistence type="predicted"/>